<reference evidence="2 3" key="1">
    <citation type="submission" date="2021-03" db="EMBL/GenBank/DDBJ databases">
        <authorList>
            <person name="So Y."/>
        </authorList>
    </citation>
    <scope>NUCLEOTIDE SEQUENCE [LARGE SCALE GENOMIC DNA]</scope>
    <source>
        <strain evidence="2 3">PWR1</strain>
    </source>
</reference>
<sequence>MTAPVASAAGAWPPIARFIAAERRLGARALKAGPVAAGVYEFLRFGVKQGWACLFGGVLLALLVATHLFYPRDAWLPRYDFLLVACLALQGVLLATRMETWEEARVILLFHAVGTAMEVFKTAMGSWTYPEPSWARIGGVPLFTGFMYAAVGSYLARVWRLFEFRFTHHPPAWALLLLAAAIYANFFAHHFTWDLRWALFATTALLFGRTWVHFRPWRRWRRWRRMPLLLGFALVALFIWFAENLGTFAGAWLYPHQRGGWAPVPLTKFGAWFLLMIISYALVFALHESRVARISSPGAAEPARIG</sequence>
<feature type="transmembrane region" description="Helical" evidence="1">
    <location>
        <begin position="226"/>
        <end position="249"/>
    </location>
</feature>
<evidence type="ECO:0000313" key="2">
    <source>
        <dbReference type="EMBL" id="MBP0464964.1"/>
    </source>
</evidence>
<dbReference type="Pfam" id="PF05675">
    <property type="entry name" value="DUF817"/>
    <property type="match status" value="1"/>
</dbReference>
<feature type="transmembrane region" description="Helical" evidence="1">
    <location>
        <begin position="107"/>
        <end position="127"/>
    </location>
</feature>
<evidence type="ECO:0000313" key="3">
    <source>
        <dbReference type="Proteomes" id="UP000680815"/>
    </source>
</evidence>
<feature type="transmembrane region" description="Helical" evidence="1">
    <location>
        <begin position="133"/>
        <end position="151"/>
    </location>
</feature>
<feature type="transmembrane region" description="Helical" evidence="1">
    <location>
        <begin position="51"/>
        <end position="70"/>
    </location>
</feature>
<comment type="caution">
    <text evidence="2">The sequence shown here is derived from an EMBL/GenBank/DDBJ whole genome shotgun (WGS) entry which is preliminary data.</text>
</comment>
<feature type="transmembrane region" description="Helical" evidence="1">
    <location>
        <begin position="76"/>
        <end position="95"/>
    </location>
</feature>
<dbReference type="Proteomes" id="UP000680815">
    <property type="component" value="Unassembled WGS sequence"/>
</dbReference>
<dbReference type="PIRSF" id="PIRSF009141">
    <property type="entry name" value="UCP009141"/>
    <property type="match status" value="1"/>
</dbReference>
<proteinExistence type="predicted"/>
<keyword evidence="3" id="KW-1185">Reference proteome</keyword>
<evidence type="ECO:0000256" key="1">
    <source>
        <dbReference type="SAM" id="Phobius"/>
    </source>
</evidence>
<dbReference type="EMBL" id="JAGIYZ010000012">
    <property type="protein sequence ID" value="MBP0464964.1"/>
    <property type="molecule type" value="Genomic_DNA"/>
</dbReference>
<name>A0ABS4AUB7_9PROT</name>
<protein>
    <submittedName>
        <fullName evidence="2">DUF817 domain-containing protein</fullName>
    </submittedName>
</protein>
<dbReference type="InterPro" id="IPR008535">
    <property type="entry name" value="DUF817"/>
</dbReference>
<organism evidence="2 3">
    <name type="scientific">Roseomonas nitratireducens</name>
    <dbReference type="NCBI Taxonomy" id="2820810"/>
    <lineage>
        <taxon>Bacteria</taxon>
        <taxon>Pseudomonadati</taxon>
        <taxon>Pseudomonadota</taxon>
        <taxon>Alphaproteobacteria</taxon>
        <taxon>Acetobacterales</taxon>
        <taxon>Roseomonadaceae</taxon>
        <taxon>Roseomonas</taxon>
    </lineage>
</organism>
<keyword evidence="1" id="KW-0472">Membrane</keyword>
<dbReference type="RefSeq" id="WP_209352357.1">
    <property type="nucleotide sequence ID" value="NZ_JAGIYZ010000012.1"/>
</dbReference>
<keyword evidence="1" id="KW-0812">Transmembrane</keyword>
<feature type="transmembrane region" description="Helical" evidence="1">
    <location>
        <begin position="197"/>
        <end position="214"/>
    </location>
</feature>
<keyword evidence="1" id="KW-1133">Transmembrane helix</keyword>
<accession>A0ABS4AUB7</accession>
<feature type="transmembrane region" description="Helical" evidence="1">
    <location>
        <begin position="172"/>
        <end position="191"/>
    </location>
</feature>
<feature type="transmembrane region" description="Helical" evidence="1">
    <location>
        <begin position="269"/>
        <end position="286"/>
    </location>
</feature>
<gene>
    <name evidence="2" type="ORF">J5Y09_13660</name>
</gene>